<evidence type="ECO:0000313" key="2">
    <source>
        <dbReference type="EMBL" id="XDQ68142.1"/>
    </source>
</evidence>
<sequence>MPDEAEQLLVTGGVNAGRDPAQRVASRRSRPRDLVVLTDDNDGRWEPRLPGRSGLSVTYRVTAEASGCASSAARTISAGENGLDPRSRSSTNAPQVTPR</sequence>
<reference evidence="2" key="1">
    <citation type="submission" date="2024-07" db="EMBL/GenBank/DDBJ databases">
        <authorList>
            <person name="Yu S.T."/>
        </authorList>
    </citation>
    <scope>NUCLEOTIDE SEQUENCE</scope>
    <source>
        <strain evidence="2">R35</strain>
    </source>
</reference>
<accession>A0AB39SJ06</accession>
<feature type="region of interest" description="Disordered" evidence="1">
    <location>
        <begin position="1"/>
        <end position="30"/>
    </location>
</feature>
<feature type="region of interest" description="Disordered" evidence="1">
    <location>
        <begin position="66"/>
        <end position="99"/>
    </location>
</feature>
<organism evidence="2">
    <name type="scientific">Streptomyces sp. R35</name>
    <dbReference type="NCBI Taxonomy" id="3238630"/>
    <lineage>
        <taxon>Bacteria</taxon>
        <taxon>Bacillati</taxon>
        <taxon>Actinomycetota</taxon>
        <taxon>Actinomycetes</taxon>
        <taxon>Kitasatosporales</taxon>
        <taxon>Streptomycetaceae</taxon>
        <taxon>Streptomyces</taxon>
    </lineage>
</organism>
<dbReference type="RefSeq" id="WP_369264972.1">
    <property type="nucleotide sequence ID" value="NZ_CP163440.1"/>
</dbReference>
<proteinExistence type="predicted"/>
<feature type="compositionally biased region" description="Polar residues" evidence="1">
    <location>
        <begin position="88"/>
        <end position="99"/>
    </location>
</feature>
<gene>
    <name evidence="2" type="ORF">AB5J50_48930</name>
</gene>
<dbReference type="AlphaFoldDB" id="A0AB39SJ06"/>
<protein>
    <submittedName>
        <fullName evidence="2">Uncharacterized protein</fullName>
    </submittedName>
</protein>
<dbReference type="EMBL" id="CP163440">
    <property type="protein sequence ID" value="XDQ68142.1"/>
    <property type="molecule type" value="Genomic_DNA"/>
</dbReference>
<name>A0AB39SJ06_9ACTN</name>
<evidence type="ECO:0000256" key="1">
    <source>
        <dbReference type="SAM" id="MobiDB-lite"/>
    </source>
</evidence>